<keyword evidence="1" id="KW-1133">Transmembrane helix</keyword>
<feature type="transmembrane region" description="Helical" evidence="1">
    <location>
        <begin position="88"/>
        <end position="110"/>
    </location>
</feature>
<proteinExistence type="predicted"/>
<dbReference type="Pfam" id="PF13782">
    <property type="entry name" value="SpoVAB"/>
    <property type="match status" value="1"/>
</dbReference>
<dbReference type="Proteomes" id="UP000005387">
    <property type="component" value="Unassembled WGS sequence"/>
</dbReference>
<evidence type="ECO:0000313" key="2">
    <source>
        <dbReference type="EMBL" id="EFM09836.1"/>
    </source>
</evidence>
<feature type="transmembrane region" description="Helical" evidence="1">
    <location>
        <begin position="20"/>
        <end position="44"/>
    </location>
</feature>
<feature type="transmembrane region" description="Helical" evidence="1">
    <location>
        <begin position="130"/>
        <end position="152"/>
    </location>
</feature>
<protein>
    <submittedName>
        <fullName evidence="2">Stage V sporulation protein AB</fullName>
    </submittedName>
</protein>
<dbReference type="eggNOG" id="ENOG503152T">
    <property type="taxonomic scope" value="Bacteria"/>
</dbReference>
<dbReference type="STRING" id="717606.PaecuDRAFT_3339"/>
<evidence type="ECO:0000256" key="1">
    <source>
        <dbReference type="SAM" id="Phobius"/>
    </source>
</evidence>
<dbReference type="AlphaFoldDB" id="E0ICF0"/>
<accession>E0ICF0</accession>
<reference evidence="2 3" key="1">
    <citation type="submission" date="2010-07" db="EMBL/GenBank/DDBJ databases">
        <title>The draft genome of Paenibacillus curdlanolyticus YK9.</title>
        <authorList>
            <consortium name="US DOE Joint Genome Institute (JGI-PGF)"/>
            <person name="Lucas S."/>
            <person name="Copeland A."/>
            <person name="Lapidus A."/>
            <person name="Cheng J.-F."/>
            <person name="Bruce D."/>
            <person name="Goodwin L."/>
            <person name="Pitluck S."/>
            <person name="Land M.L."/>
            <person name="Hauser L."/>
            <person name="Chang Y.-J."/>
            <person name="Jeffries C."/>
            <person name="Anderson I.J."/>
            <person name="Johnson E."/>
            <person name="Loganathan U."/>
            <person name="Mulhopadhyay B."/>
            <person name="Kyrpides N."/>
            <person name="Woyke T.J."/>
        </authorList>
    </citation>
    <scope>NUCLEOTIDE SEQUENCE [LARGE SCALE GENOMIC DNA]</scope>
    <source>
        <strain evidence="2 3">YK9</strain>
    </source>
</reference>
<dbReference type="EMBL" id="AEDD01000009">
    <property type="protein sequence ID" value="EFM09836.1"/>
    <property type="molecule type" value="Genomic_DNA"/>
</dbReference>
<sequence>MRDVLRLQRVIPMVDFARDVFVALLGLGGGLAVGSGLVSLLIILDLIPRLAQLGNAYRHSVWFETAVVTGALYWTFADFMDWKLHWQLPIVLPIAGLFDGLFVGMLAAALTEVMNVLPILAKRIGLSRQITALVLAMVLGKTVGSLFDWLYYQW</sequence>
<name>E0ICF0_9BACL</name>
<evidence type="ECO:0000313" key="3">
    <source>
        <dbReference type="Proteomes" id="UP000005387"/>
    </source>
</evidence>
<gene>
    <name evidence="2" type="ORF">PaecuDRAFT_3339</name>
</gene>
<keyword evidence="3" id="KW-1185">Reference proteome</keyword>
<keyword evidence="1" id="KW-0472">Membrane</keyword>
<dbReference type="InterPro" id="IPR020144">
    <property type="entry name" value="SpoVAB"/>
</dbReference>
<keyword evidence="1" id="KW-0812">Transmembrane</keyword>
<organism evidence="2 3">
    <name type="scientific">Paenibacillus curdlanolyticus YK9</name>
    <dbReference type="NCBI Taxonomy" id="717606"/>
    <lineage>
        <taxon>Bacteria</taxon>
        <taxon>Bacillati</taxon>
        <taxon>Bacillota</taxon>
        <taxon>Bacilli</taxon>
        <taxon>Bacillales</taxon>
        <taxon>Paenibacillaceae</taxon>
        <taxon>Paenibacillus</taxon>
    </lineage>
</organism>